<gene>
    <name evidence="1" type="ORF">EHQ18_05955</name>
</gene>
<dbReference type="EMBL" id="RQFF01000013">
    <property type="protein sequence ID" value="TGK73360.1"/>
    <property type="molecule type" value="Genomic_DNA"/>
</dbReference>
<accession>A0A6N4QL62</accession>
<name>A0A6N4QL62_9LEPT</name>
<protein>
    <submittedName>
        <fullName evidence="1">Uncharacterized protein</fullName>
    </submittedName>
</protein>
<evidence type="ECO:0000313" key="1">
    <source>
        <dbReference type="EMBL" id="TGK73360.1"/>
    </source>
</evidence>
<proteinExistence type="predicted"/>
<evidence type="ECO:0000313" key="2">
    <source>
        <dbReference type="Proteomes" id="UP000297239"/>
    </source>
</evidence>
<dbReference type="RefSeq" id="WP_135632470.1">
    <property type="nucleotide sequence ID" value="NZ_RQFE01000011.1"/>
</dbReference>
<dbReference type="AlphaFoldDB" id="A0A6N4QL62"/>
<reference evidence="1" key="1">
    <citation type="journal article" date="2019" name="PLoS Negl. Trop. Dis.">
        <title>Revisiting the worldwide diversity of Leptospira species in the environment.</title>
        <authorList>
            <person name="Vincent A.T."/>
            <person name="Schiettekatte O."/>
            <person name="Bourhy P."/>
            <person name="Veyrier F.J."/>
            <person name="Picardeau M."/>
        </authorList>
    </citation>
    <scope>NUCLEOTIDE SEQUENCE [LARGE SCALE GENOMIC DNA]</scope>
    <source>
        <strain evidence="1">201800293</strain>
    </source>
</reference>
<organism evidence="1 2">
    <name type="scientific">Leptospira kanakyensis</name>
    <dbReference type="NCBI Taxonomy" id="2484968"/>
    <lineage>
        <taxon>Bacteria</taxon>
        <taxon>Pseudomonadati</taxon>
        <taxon>Spirochaetota</taxon>
        <taxon>Spirochaetia</taxon>
        <taxon>Leptospirales</taxon>
        <taxon>Leptospiraceae</taxon>
        <taxon>Leptospira</taxon>
    </lineage>
</organism>
<dbReference type="Proteomes" id="UP000297239">
    <property type="component" value="Unassembled WGS sequence"/>
</dbReference>
<sequence length="88" mass="10129">MFTIKKHLFLIVVIYCIFSKCQPEYANSPELCLVANAQLESALAKDLDDFNNGRMNQEQYERAKRNRETGALGLCLISLIKRKQNSNF</sequence>
<comment type="caution">
    <text evidence="1">The sequence shown here is derived from an EMBL/GenBank/DDBJ whole genome shotgun (WGS) entry which is preliminary data.</text>
</comment>
<keyword evidence="2" id="KW-1185">Reference proteome</keyword>